<reference evidence="2" key="1">
    <citation type="submission" date="2016-10" db="EMBL/GenBank/DDBJ databases">
        <authorList>
            <person name="Varghese N."/>
            <person name="Submissions S."/>
        </authorList>
    </citation>
    <scope>NUCLEOTIDE SEQUENCE [LARGE SCALE GENOMIC DNA]</scope>
    <source>
        <strain evidence="2">BL36</strain>
    </source>
</reference>
<sequence length="199" mass="22137">MIVDEFYGIARHALKNHPGSDSVRITAIVPSAMGPVVQWEAPILARERQRKALGVVGVVAGPVILEVLVRTLAARWRKGAPYCPQDWDVRLAGRYQRIFQRQAPSTGPGWSWLWEGGAQAIVAAGVPRNFRTTDAKDKFGSIRWYYEAEEDCQYVDDITDAVEHLSSFICEDCGSPGRIRKGGWLRCQCELHAKGRTGA</sequence>
<dbReference type="AlphaFoldDB" id="A0A1I4QME8"/>
<dbReference type="RefSeq" id="WP_092044524.1">
    <property type="nucleotide sequence ID" value="NZ_FOTK01000030.1"/>
</dbReference>
<organism evidence="1 2">
    <name type="scientific">Methylobacterium pseudosasicola</name>
    <dbReference type="NCBI Taxonomy" id="582667"/>
    <lineage>
        <taxon>Bacteria</taxon>
        <taxon>Pseudomonadati</taxon>
        <taxon>Pseudomonadota</taxon>
        <taxon>Alphaproteobacteria</taxon>
        <taxon>Hyphomicrobiales</taxon>
        <taxon>Methylobacteriaceae</taxon>
        <taxon>Methylobacterium</taxon>
    </lineage>
</organism>
<dbReference type="OrthoDB" id="7906710at2"/>
<proteinExistence type="predicted"/>
<evidence type="ECO:0000313" key="2">
    <source>
        <dbReference type="Proteomes" id="UP000199048"/>
    </source>
</evidence>
<evidence type="ECO:0000313" key="1">
    <source>
        <dbReference type="EMBL" id="SFM41199.1"/>
    </source>
</evidence>
<keyword evidence="2" id="KW-1185">Reference proteome</keyword>
<name>A0A1I4QME8_9HYPH</name>
<dbReference type="EMBL" id="FOTK01000030">
    <property type="protein sequence ID" value="SFM41199.1"/>
    <property type="molecule type" value="Genomic_DNA"/>
</dbReference>
<gene>
    <name evidence="1" type="ORF">SAMN05192568_103065</name>
</gene>
<protein>
    <submittedName>
        <fullName evidence="1">Uncharacterized protein</fullName>
    </submittedName>
</protein>
<dbReference type="STRING" id="582667.SAMN05192568_103065"/>
<accession>A0A1I4QME8</accession>
<dbReference type="Proteomes" id="UP000199048">
    <property type="component" value="Unassembled WGS sequence"/>
</dbReference>